<feature type="domain" description="RCK C-terminal" evidence="8">
    <location>
        <begin position="281"/>
        <end position="365"/>
    </location>
</feature>
<evidence type="ECO:0000256" key="7">
    <source>
        <dbReference type="SAM" id="Phobius"/>
    </source>
</evidence>
<keyword evidence="3 7" id="KW-0812">Transmembrane</keyword>
<comment type="subcellular location">
    <subcellularLocation>
        <location evidence="1">Membrane</location>
        <topology evidence="1">Multi-pass membrane protein</topology>
    </subcellularLocation>
</comment>
<dbReference type="SUPFAM" id="SSF116726">
    <property type="entry name" value="TrkA C-terminal domain-like"/>
    <property type="match status" value="2"/>
</dbReference>
<dbReference type="InterPro" id="IPR036721">
    <property type="entry name" value="RCK_C_sf"/>
</dbReference>
<feature type="transmembrane region" description="Helical" evidence="7">
    <location>
        <begin position="6"/>
        <end position="22"/>
    </location>
</feature>
<comment type="caution">
    <text evidence="9">The sequence shown here is derived from an EMBL/GenBank/DDBJ whole genome shotgun (WGS) entry which is preliminary data.</text>
</comment>
<evidence type="ECO:0000256" key="2">
    <source>
        <dbReference type="ARBA" id="ARBA00022448"/>
    </source>
</evidence>
<evidence type="ECO:0000256" key="1">
    <source>
        <dbReference type="ARBA" id="ARBA00004141"/>
    </source>
</evidence>
<dbReference type="EMBL" id="RJLM01000020">
    <property type="protein sequence ID" value="RWX52998.1"/>
    <property type="molecule type" value="Genomic_DNA"/>
</dbReference>
<dbReference type="GO" id="GO:0008324">
    <property type="term" value="F:monoatomic cation transmembrane transporter activity"/>
    <property type="evidence" value="ECO:0007669"/>
    <property type="project" value="InterPro"/>
</dbReference>
<protein>
    <submittedName>
        <fullName evidence="9">SLC13 family permease</fullName>
    </submittedName>
</protein>
<dbReference type="Proteomes" id="UP000287563">
    <property type="component" value="Unassembled WGS sequence"/>
</dbReference>
<dbReference type="GO" id="GO:0005886">
    <property type="term" value="C:plasma membrane"/>
    <property type="evidence" value="ECO:0007669"/>
    <property type="project" value="TreeGrafter"/>
</dbReference>
<dbReference type="InterPro" id="IPR051679">
    <property type="entry name" value="DASS-Related_Transporters"/>
</dbReference>
<keyword evidence="10" id="KW-1185">Reference proteome</keyword>
<evidence type="ECO:0000256" key="3">
    <source>
        <dbReference type="ARBA" id="ARBA00022692"/>
    </source>
</evidence>
<gene>
    <name evidence="9" type="ORF">EDI28_24015</name>
</gene>
<accession>A0A444JIU2</accession>
<evidence type="ECO:0000313" key="9">
    <source>
        <dbReference type="EMBL" id="RWX52998.1"/>
    </source>
</evidence>
<dbReference type="PROSITE" id="PS51202">
    <property type="entry name" value="RCK_C"/>
    <property type="match status" value="2"/>
</dbReference>
<feature type="transmembrane region" description="Helical" evidence="7">
    <location>
        <begin position="130"/>
        <end position="155"/>
    </location>
</feature>
<reference evidence="9 10" key="1">
    <citation type="submission" date="2018-11" db="EMBL/GenBank/DDBJ databases">
        <title>Photobacterium sp. BEI247 sp. nov., a marine bacterium isolated from Yongle Blue Hole in the South China Sea.</title>
        <authorList>
            <person name="Wang X."/>
        </authorList>
    </citation>
    <scope>NUCLEOTIDE SEQUENCE [LARGE SCALE GENOMIC DNA]</scope>
    <source>
        <strain evidence="10">BEI247</strain>
    </source>
</reference>
<feature type="transmembrane region" description="Helical" evidence="7">
    <location>
        <begin position="514"/>
        <end position="533"/>
    </location>
</feature>
<feature type="transmembrane region" description="Helical" evidence="7">
    <location>
        <begin position="52"/>
        <end position="70"/>
    </location>
</feature>
<dbReference type="PANTHER" id="PTHR43652:SF2">
    <property type="entry name" value="BASIC AMINO ACID ANTIPORTER YFCC-RELATED"/>
    <property type="match status" value="1"/>
</dbReference>
<dbReference type="OrthoDB" id="9809303at2"/>
<keyword evidence="4" id="KW-0677">Repeat</keyword>
<feature type="transmembrane region" description="Helical" evidence="7">
    <location>
        <begin position="175"/>
        <end position="194"/>
    </location>
</feature>
<dbReference type="RefSeq" id="WP_128786383.1">
    <property type="nucleotide sequence ID" value="NZ_JAKJSG010000038.1"/>
</dbReference>
<name>A0A444JIU2_9GAMM</name>
<evidence type="ECO:0000256" key="4">
    <source>
        <dbReference type="ARBA" id="ARBA00022737"/>
    </source>
</evidence>
<keyword evidence="2" id="KW-0813">Transport</keyword>
<keyword evidence="5 7" id="KW-1133">Transmembrane helix</keyword>
<dbReference type="InterPro" id="IPR004680">
    <property type="entry name" value="Cit_transptr-like_dom"/>
</dbReference>
<dbReference type="Pfam" id="PF03600">
    <property type="entry name" value="CitMHS"/>
    <property type="match status" value="1"/>
</dbReference>
<dbReference type="GO" id="GO:0006813">
    <property type="term" value="P:potassium ion transport"/>
    <property type="evidence" value="ECO:0007669"/>
    <property type="project" value="InterPro"/>
</dbReference>
<keyword evidence="6 7" id="KW-0472">Membrane</keyword>
<feature type="transmembrane region" description="Helical" evidence="7">
    <location>
        <begin position="408"/>
        <end position="424"/>
    </location>
</feature>
<evidence type="ECO:0000256" key="5">
    <source>
        <dbReference type="ARBA" id="ARBA00022989"/>
    </source>
</evidence>
<feature type="domain" description="RCK C-terminal" evidence="8">
    <location>
        <begin position="194"/>
        <end position="280"/>
    </location>
</feature>
<feature type="transmembrane region" description="Helical" evidence="7">
    <location>
        <begin position="553"/>
        <end position="573"/>
    </location>
</feature>
<proteinExistence type="predicted"/>
<feature type="transmembrane region" description="Helical" evidence="7">
    <location>
        <begin position="469"/>
        <end position="502"/>
    </location>
</feature>
<feature type="transmembrane region" description="Helical" evidence="7">
    <location>
        <begin position="431"/>
        <end position="449"/>
    </location>
</feature>
<dbReference type="Gene3D" id="3.30.70.1450">
    <property type="entry name" value="Regulator of K+ conductance, C-terminal domain"/>
    <property type="match status" value="2"/>
</dbReference>
<dbReference type="PANTHER" id="PTHR43652">
    <property type="entry name" value="BASIC AMINO ACID ANTIPORTER YFCC-RELATED"/>
    <property type="match status" value="1"/>
</dbReference>
<evidence type="ECO:0000313" key="10">
    <source>
        <dbReference type="Proteomes" id="UP000287563"/>
    </source>
</evidence>
<dbReference type="AlphaFoldDB" id="A0A444JIU2"/>
<evidence type="ECO:0000259" key="8">
    <source>
        <dbReference type="PROSITE" id="PS51202"/>
    </source>
</evidence>
<dbReference type="InterPro" id="IPR006037">
    <property type="entry name" value="RCK_C"/>
</dbReference>
<sequence>MGWEQGMVLAMLMVIVTCLLTTRIKPAYLFAGAAFVGFQVGMIDLPTLAGNFTNSSLLTLVLLILVSVALEKTRLISWVGRQISQGGQSSVVAKLGLSTAFLSSFTNNTAVVVSLIGAIKRNQRHAPSRLLIPLSYTAILGGTLTLIGTSTNLIINSFVEDAGLPSLGFFAPTSIGLAVLAVGLIILIPLSYLLPVYDDHSQDDLPYFLEARIEGGSPLAGKTVAENGLRALRRLFLAEVIRNGKKIAPVCPETRLMAGDSLLFCGDIESVTTLQEINGLHLFGQHHLNGQSMLEVIVSHSAGIRGKTLKSVRFRERFDAVVVAIRRGHERLGGGLGNIELHAGDTLVVVPGKTFNDKKQQLNREFVLVNGLDSSARLDSSKSLSVLVGFMGVIAAALLEVFPIINGLAAYLLILVVTGIISFAEIRRRFPVDIVVIVGSALSLAQLMISSGLSERMGNMLMTSFDDWGIYGALVAVYLLTLILTELVTNNAAAALSFPIAYSLAVSYGADPMPFIMAILFGASASFISPYGYQTNLLVYSVGNYKLIDYLRVGLPISIVYSVVVLALIPRLFPF</sequence>
<evidence type="ECO:0000256" key="6">
    <source>
        <dbReference type="ARBA" id="ARBA00023136"/>
    </source>
</evidence>
<dbReference type="Pfam" id="PF02080">
    <property type="entry name" value="TrkA_C"/>
    <property type="match status" value="2"/>
</dbReference>
<feature type="transmembrane region" description="Helical" evidence="7">
    <location>
        <begin position="384"/>
        <end position="402"/>
    </location>
</feature>
<organism evidence="9 10">
    <name type="scientific">Photobacterium chitinilyticum</name>
    <dbReference type="NCBI Taxonomy" id="2485123"/>
    <lineage>
        <taxon>Bacteria</taxon>
        <taxon>Pseudomonadati</taxon>
        <taxon>Pseudomonadota</taxon>
        <taxon>Gammaproteobacteria</taxon>
        <taxon>Vibrionales</taxon>
        <taxon>Vibrionaceae</taxon>
        <taxon>Photobacterium</taxon>
    </lineage>
</organism>